<reference evidence="1" key="1">
    <citation type="submission" date="2019-03" db="EMBL/GenBank/DDBJ databases">
        <authorList>
            <person name="Mank J."/>
            <person name="Almeida P."/>
        </authorList>
    </citation>
    <scope>NUCLEOTIDE SEQUENCE</scope>
    <source>
        <strain evidence="1">78183</strain>
    </source>
</reference>
<gene>
    <name evidence="1" type="ORF">SVIM_LOCUS15642</name>
</gene>
<name>A0A6N2K6S1_SALVM</name>
<protein>
    <submittedName>
        <fullName evidence="1">Uncharacterized protein</fullName>
    </submittedName>
</protein>
<dbReference type="EMBL" id="CAADRP010000003">
    <property type="protein sequence ID" value="VFU21649.1"/>
    <property type="molecule type" value="Genomic_DNA"/>
</dbReference>
<evidence type="ECO:0000313" key="1">
    <source>
        <dbReference type="EMBL" id="VFU21649.1"/>
    </source>
</evidence>
<dbReference type="AlphaFoldDB" id="A0A6N2K6S1"/>
<accession>A0A6N2K6S1</accession>
<organism evidence="1">
    <name type="scientific">Salix viminalis</name>
    <name type="common">Common osier</name>
    <name type="synonym">Basket willow</name>
    <dbReference type="NCBI Taxonomy" id="40686"/>
    <lineage>
        <taxon>Eukaryota</taxon>
        <taxon>Viridiplantae</taxon>
        <taxon>Streptophyta</taxon>
        <taxon>Embryophyta</taxon>
        <taxon>Tracheophyta</taxon>
        <taxon>Spermatophyta</taxon>
        <taxon>Magnoliopsida</taxon>
        <taxon>eudicotyledons</taxon>
        <taxon>Gunneridae</taxon>
        <taxon>Pentapetalae</taxon>
        <taxon>rosids</taxon>
        <taxon>fabids</taxon>
        <taxon>Malpighiales</taxon>
        <taxon>Salicaceae</taxon>
        <taxon>Saliceae</taxon>
        <taxon>Salix</taxon>
    </lineage>
</organism>
<sequence length="79" mass="9737">MCRSKFLSQSIWTKTLWCNTSQRNKRRKISNMKLVVINLVPLRNFRRMNKRLKTQQLFQIKKSKTTHLQKLKYIITRER</sequence>
<proteinExistence type="predicted"/>